<feature type="compositionally biased region" description="Basic residues" evidence="1">
    <location>
        <begin position="516"/>
        <end position="531"/>
    </location>
</feature>
<dbReference type="Proteomes" id="UP001219525">
    <property type="component" value="Unassembled WGS sequence"/>
</dbReference>
<feature type="region of interest" description="Disordered" evidence="1">
    <location>
        <begin position="428"/>
        <end position="531"/>
    </location>
</feature>
<organism evidence="2 3">
    <name type="scientific">Mycena pura</name>
    <dbReference type="NCBI Taxonomy" id="153505"/>
    <lineage>
        <taxon>Eukaryota</taxon>
        <taxon>Fungi</taxon>
        <taxon>Dikarya</taxon>
        <taxon>Basidiomycota</taxon>
        <taxon>Agaricomycotina</taxon>
        <taxon>Agaricomycetes</taxon>
        <taxon>Agaricomycetidae</taxon>
        <taxon>Agaricales</taxon>
        <taxon>Marasmiineae</taxon>
        <taxon>Mycenaceae</taxon>
        <taxon>Mycena</taxon>
    </lineage>
</organism>
<keyword evidence="3" id="KW-1185">Reference proteome</keyword>
<protein>
    <submittedName>
        <fullName evidence="2">Uncharacterized protein</fullName>
    </submittedName>
</protein>
<dbReference type="EMBL" id="JARJCW010000029">
    <property type="protein sequence ID" value="KAJ7210059.1"/>
    <property type="molecule type" value="Genomic_DNA"/>
</dbReference>
<proteinExistence type="predicted"/>
<reference evidence="2" key="1">
    <citation type="submission" date="2023-03" db="EMBL/GenBank/DDBJ databases">
        <title>Massive genome expansion in bonnet fungi (Mycena s.s.) driven by repeated elements and novel gene families across ecological guilds.</title>
        <authorList>
            <consortium name="Lawrence Berkeley National Laboratory"/>
            <person name="Harder C.B."/>
            <person name="Miyauchi S."/>
            <person name="Viragh M."/>
            <person name="Kuo A."/>
            <person name="Thoen E."/>
            <person name="Andreopoulos B."/>
            <person name="Lu D."/>
            <person name="Skrede I."/>
            <person name="Drula E."/>
            <person name="Henrissat B."/>
            <person name="Morin E."/>
            <person name="Kohler A."/>
            <person name="Barry K."/>
            <person name="LaButti K."/>
            <person name="Morin E."/>
            <person name="Salamov A."/>
            <person name="Lipzen A."/>
            <person name="Mereny Z."/>
            <person name="Hegedus B."/>
            <person name="Baldrian P."/>
            <person name="Stursova M."/>
            <person name="Weitz H."/>
            <person name="Taylor A."/>
            <person name="Grigoriev I.V."/>
            <person name="Nagy L.G."/>
            <person name="Martin F."/>
            <person name="Kauserud H."/>
        </authorList>
    </citation>
    <scope>NUCLEOTIDE SEQUENCE</scope>
    <source>
        <strain evidence="2">9144</strain>
    </source>
</reference>
<accession>A0AAD6VHS1</accession>
<feature type="compositionally biased region" description="Low complexity" evidence="1">
    <location>
        <begin position="428"/>
        <end position="439"/>
    </location>
</feature>
<dbReference type="AlphaFoldDB" id="A0AAD6VHS1"/>
<gene>
    <name evidence="2" type="ORF">GGX14DRAFT_394859</name>
</gene>
<comment type="caution">
    <text evidence="2">The sequence shown here is derived from an EMBL/GenBank/DDBJ whole genome shotgun (WGS) entry which is preliminary data.</text>
</comment>
<evidence type="ECO:0000313" key="3">
    <source>
        <dbReference type="Proteomes" id="UP001219525"/>
    </source>
</evidence>
<feature type="compositionally biased region" description="Polar residues" evidence="1">
    <location>
        <begin position="447"/>
        <end position="456"/>
    </location>
</feature>
<name>A0AAD6VHS1_9AGAR</name>
<evidence type="ECO:0000256" key="1">
    <source>
        <dbReference type="SAM" id="MobiDB-lite"/>
    </source>
</evidence>
<sequence>MILRGDEMGDVHRSLFSNMTAFAAMKPGVANGVKTAVGREVFSRDSAIIMGMGDGQGDGDVGGMWATNEQEQKLVARAVIAPTQLPKAAKCQVFDLWTWVFVFEHGSLAINPIPVPESPRKLLVRNWKVVCDNGNICCQDVLLMIGKDFVTVQLSQSPGLLALSAILCWGEPHMVNHSGFCRAGGKFRRRSGPKRQFPTVGGGGPPASQSAKWVAVRTGFNTSRIYSVGCTTATNLKPSALVKKSSTHHQELPQALSLALLNSSMPAVVHITSMSSMPAVIHDTSKSSRPPVHTHSAGTPQKSMLPREIFVYGPRSCPLGLVFLEEQLSYIRNIVIEPKQIIFVVKDVYFPHVVGERMRWLNDGNLDASAGRVAVTKVAVMINHASELPLCLSRMANTGTLTAARKHKSQRLAEDKAKAIAVQPKSLSPLSKALSSSDSEQPLYFPNSESPTQMATASEDELPFSMPLPSTGSKRKLGSGVLSDEGESAPEPPKKKRGHRQKTQSDSEVEEVVQKPPKKRPGPKPKRKTVAKAKSARVISHCLNGTRATFEGSQRLSIDTTMLFENALKLIHETIGCVSVVQKPTLALSYKHATAIQKSTPINLRTENDWIDALYNEYNLFWLYGNVPDV</sequence>
<evidence type="ECO:0000313" key="2">
    <source>
        <dbReference type="EMBL" id="KAJ7210059.1"/>
    </source>
</evidence>